<evidence type="ECO:0000313" key="1">
    <source>
        <dbReference type="EMBL" id="TWT89602.1"/>
    </source>
</evidence>
<evidence type="ECO:0000313" key="2">
    <source>
        <dbReference type="Proteomes" id="UP000320176"/>
    </source>
</evidence>
<keyword evidence="2" id="KW-1185">Reference proteome</keyword>
<reference evidence="1 2" key="1">
    <citation type="submission" date="2019-02" db="EMBL/GenBank/DDBJ databases">
        <title>Deep-cultivation of Planctomycetes and their phenomic and genomic characterization uncovers novel biology.</title>
        <authorList>
            <person name="Wiegand S."/>
            <person name="Jogler M."/>
            <person name="Boedeker C."/>
            <person name="Pinto D."/>
            <person name="Vollmers J."/>
            <person name="Rivas-Marin E."/>
            <person name="Kohn T."/>
            <person name="Peeters S.H."/>
            <person name="Heuer A."/>
            <person name="Rast P."/>
            <person name="Oberbeckmann S."/>
            <person name="Bunk B."/>
            <person name="Jeske O."/>
            <person name="Meyerdierks A."/>
            <person name="Storesund J.E."/>
            <person name="Kallscheuer N."/>
            <person name="Luecker S."/>
            <person name="Lage O.M."/>
            <person name="Pohl T."/>
            <person name="Merkel B.J."/>
            <person name="Hornburger P."/>
            <person name="Mueller R.-W."/>
            <person name="Bruemmer F."/>
            <person name="Labrenz M."/>
            <person name="Spormann A.M."/>
            <person name="Op Den Camp H."/>
            <person name="Overmann J."/>
            <person name="Amann R."/>
            <person name="Jetten M.S.M."/>
            <person name="Mascher T."/>
            <person name="Medema M.H."/>
            <person name="Devos D.P."/>
            <person name="Kaster A.-K."/>
            <person name="Ovreas L."/>
            <person name="Rohde M."/>
            <person name="Galperin M.Y."/>
            <person name="Jogler C."/>
        </authorList>
    </citation>
    <scope>NUCLEOTIDE SEQUENCE [LARGE SCALE GENOMIC DNA]</scope>
    <source>
        <strain evidence="1 2">Pla52n</strain>
    </source>
</reference>
<dbReference type="EMBL" id="SJPN01000020">
    <property type="protein sequence ID" value="TWT89602.1"/>
    <property type="molecule type" value="Genomic_DNA"/>
</dbReference>
<organism evidence="1 2">
    <name type="scientific">Stieleria varia</name>
    <dbReference type="NCBI Taxonomy" id="2528005"/>
    <lineage>
        <taxon>Bacteria</taxon>
        <taxon>Pseudomonadati</taxon>
        <taxon>Planctomycetota</taxon>
        <taxon>Planctomycetia</taxon>
        <taxon>Pirellulales</taxon>
        <taxon>Pirellulaceae</taxon>
        <taxon>Stieleria</taxon>
    </lineage>
</organism>
<gene>
    <name evidence="1" type="ORF">Pla52n_67300</name>
</gene>
<protein>
    <submittedName>
        <fullName evidence="1">Uncharacterized protein</fullName>
    </submittedName>
</protein>
<comment type="caution">
    <text evidence="1">The sequence shown here is derived from an EMBL/GenBank/DDBJ whole genome shotgun (WGS) entry which is preliminary data.</text>
</comment>
<accession>A0A5C5ZQ18</accession>
<dbReference type="Proteomes" id="UP000320176">
    <property type="component" value="Unassembled WGS sequence"/>
</dbReference>
<name>A0A5C5ZQ18_9BACT</name>
<proteinExistence type="predicted"/>
<dbReference type="AlphaFoldDB" id="A0A5C5ZQ18"/>
<sequence>MLGGALLLCLRDDHNGISVDYAEMADGADLQQDVTEALTNLPVSPTNPTIDPLLATFTRDDQFYEAMHALLAMTIPLATTNGADRAALGPTQIYVLTQLAAATTIWDCDMTLHDLLAERGLPTTKNKLNFMLAALGQ</sequence>